<keyword evidence="7 10" id="KW-1133">Transmembrane helix</keyword>
<evidence type="ECO:0000256" key="6">
    <source>
        <dbReference type="ARBA" id="ARBA00022692"/>
    </source>
</evidence>
<evidence type="ECO:0000259" key="11">
    <source>
        <dbReference type="Pfam" id="PF02687"/>
    </source>
</evidence>
<dbReference type="EMBL" id="CP002831">
    <property type="protein sequence ID" value="AFC26058.1"/>
    <property type="molecule type" value="Genomic_DNA"/>
</dbReference>
<dbReference type="STRING" id="984262.SGRA_3331"/>
<evidence type="ECO:0000259" key="12">
    <source>
        <dbReference type="Pfam" id="PF18075"/>
    </source>
</evidence>
<sequence>MPLAAAKKEQNLYPQKGRHNSYAFLALSLLLYLLGGLLLLSTYGQSSLKQLRESIPFYIELADGANEAEVFRFQKELASQDYIKEGSLQYISKEEALEEMLADGDLKEEDILVLGENLLPNAISFQMKSEALGQYAKQLEALEKEDFVVEVSYAKTPLLGGEDWLSRLSWLSSIFVLFFVLLALTLLRHHLRLQLLSNREQIELLQIVGANPDFLRRPFLQKSIYNGLYCGALASLALLLSIWALGFWPYLSFGALLSNSLLLLAFGLGISWLSSWYSLKKYLAQPLSFWRQEQK</sequence>
<keyword evidence="14" id="KW-1185">Reference proteome</keyword>
<keyword evidence="9" id="KW-0131">Cell cycle</keyword>
<feature type="transmembrane region" description="Helical" evidence="10">
    <location>
        <begin position="250"/>
        <end position="273"/>
    </location>
</feature>
<evidence type="ECO:0000256" key="9">
    <source>
        <dbReference type="ARBA" id="ARBA00023306"/>
    </source>
</evidence>
<evidence type="ECO:0000313" key="13">
    <source>
        <dbReference type="EMBL" id="AFC26058.1"/>
    </source>
</evidence>
<feature type="transmembrane region" description="Helical" evidence="10">
    <location>
        <begin position="21"/>
        <end position="43"/>
    </location>
</feature>
<proteinExistence type="inferred from homology"/>
<dbReference type="Pfam" id="PF02687">
    <property type="entry name" value="FtsX"/>
    <property type="match status" value="1"/>
</dbReference>
<evidence type="ECO:0000256" key="5">
    <source>
        <dbReference type="ARBA" id="ARBA00022618"/>
    </source>
</evidence>
<reference evidence="13 14" key="1">
    <citation type="journal article" date="2012" name="Stand. Genomic Sci.">
        <title>Complete genome sequencing and analysis of Saprospira grandis str. Lewin, a predatory marine bacterium.</title>
        <authorList>
            <person name="Saw J.H."/>
            <person name="Yuryev A."/>
            <person name="Kanbe M."/>
            <person name="Hou S."/>
            <person name="Young A.G."/>
            <person name="Aizawa S."/>
            <person name="Alam M."/>
        </authorList>
    </citation>
    <scope>NUCLEOTIDE SEQUENCE [LARGE SCALE GENOMIC DNA]</scope>
    <source>
        <strain evidence="13 14">Lewin</strain>
    </source>
</reference>
<dbReference type="HOGENOM" id="CLU_073546_3_0_10"/>
<dbReference type="Proteomes" id="UP000007519">
    <property type="component" value="Chromosome"/>
</dbReference>
<feature type="transmembrane region" description="Helical" evidence="10">
    <location>
        <begin position="224"/>
        <end position="244"/>
    </location>
</feature>
<evidence type="ECO:0000256" key="3">
    <source>
        <dbReference type="ARBA" id="ARBA00021907"/>
    </source>
</evidence>
<keyword evidence="8 10" id="KW-0472">Membrane</keyword>
<evidence type="ECO:0000256" key="2">
    <source>
        <dbReference type="ARBA" id="ARBA00007379"/>
    </source>
</evidence>
<keyword evidence="5 13" id="KW-0132">Cell division</keyword>
<dbReference type="eggNOG" id="COG2177">
    <property type="taxonomic scope" value="Bacteria"/>
</dbReference>
<feature type="domain" description="FtsX extracellular" evidence="12">
    <location>
        <begin position="60"/>
        <end position="151"/>
    </location>
</feature>
<keyword evidence="6 10" id="KW-0812">Transmembrane</keyword>
<evidence type="ECO:0000256" key="7">
    <source>
        <dbReference type="ARBA" id="ARBA00022989"/>
    </source>
</evidence>
<comment type="subcellular location">
    <subcellularLocation>
        <location evidence="1">Cell membrane</location>
        <topology evidence="1">Multi-pass membrane protein</topology>
    </subcellularLocation>
</comment>
<feature type="domain" description="ABC3 transporter permease C-terminal" evidence="11">
    <location>
        <begin position="174"/>
        <end position="283"/>
    </location>
</feature>
<dbReference type="AlphaFoldDB" id="H6L122"/>
<dbReference type="KEGG" id="sgn:SGRA_3331"/>
<dbReference type="InterPro" id="IPR003838">
    <property type="entry name" value="ABC3_permease_C"/>
</dbReference>
<dbReference type="InterPro" id="IPR004513">
    <property type="entry name" value="FtsX"/>
</dbReference>
<feature type="transmembrane region" description="Helical" evidence="10">
    <location>
        <begin position="168"/>
        <end position="187"/>
    </location>
</feature>
<dbReference type="InterPro" id="IPR040690">
    <property type="entry name" value="FtsX_ECD"/>
</dbReference>
<dbReference type="PANTHER" id="PTHR47755:SF1">
    <property type="entry name" value="CELL DIVISION PROTEIN FTSX"/>
    <property type="match status" value="1"/>
</dbReference>
<protein>
    <recommendedName>
        <fullName evidence="3">Cell division protein FtsX</fullName>
    </recommendedName>
</protein>
<keyword evidence="4" id="KW-1003">Cell membrane</keyword>
<name>H6L122_SAPGL</name>
<dbReference type="RefSeq" id="WP_015693653.1">
    <property type="nucleotide sequence ID" value="NC_016940.1"/>
</dbReference>
<dbReference type="OrthoDB" id="9813411at2"/>
<dbReference type="Pfam" id="PF18075">
    <property type="entry name" value="FtsX_ECD"/>
    <property type="match status" value="1"/>
</dbReference>
<gene>
    <name evidence="13" type="ordered locus">SGRA_3331</name>
</gene>
<evidence type="ECO:0000256" key="8">
    <source>
        <dbReference type="ARBA" id="ARBA00023136"/>
    </source>
</evidence>
<evidence type="ECO:0000256" key="1">
    <source>
        <dbReference type="ARBA" id="ARBA00004651"/>
    </source>
</evidence>
<accession>H6L122</accession>
<dbReference type="PANTHER" id="PTHR47755">
    <property type="entry name" value="CELL DIVISION PROTEIN FTSX"/>
    <property type="match status" value="1"/>
</dbReference>
<evidence type="ECO:0000256" key="4">
    <source>
        <dbReference type="ARBA" id="ARBA00022475"/>
    </source>
</evidence>
<dbReference type="GO" id="GO:0005886">
    <property type="term" value="C:plasma membrane"/>
    <property type="evidence" value="ECO:0007669"/>
    <property type="project" value="UniProtKB-SubCell"/>
</dbReference>
<organism evidence="13 14">
    <name type="scientific">Saprospira grandis (strain Lewin)</name>
    <dbReference type="NCBI Taxonomy" id="984262"/>
    <lineage>
        <taxon>Bacteria</taxon>
        <taxon>Pseudomonadati</taxon>
        <taxon>Bacteroidota</taxon>
        <taxon>Saprospiria</taxon>
        <taxon>Saprospirales</taxon>
        <taxon>Saprospiraceae</taxon>
        <taxon>Saprospira</taxon>
    </lineage>
</organism>
<comment type="similarity">
    <text evidence="2">Belongs to the ABC-4 integral membrane protein family. FtsX subfamily.</text>
</comment>
<dbReference type="GO" id="GO:0051301">
    <property type="term" value="P:cell division"/>
    <property type="evidence" value="ECO:0007669"/>
    <property type="project" value="UniProtKB-KW"/>
</dbReference>
<evidence type="ECO:0000256" key="10">
    <source>
        <dbReference type="SAM" id="Phobius"/>
    </source>
</evidence>
<evidence type="ECO:0000313" key="14">
    <source>
        <dbReference type="Proteomes" id="UP000007519"/>
    </source>
</evidence>